<evidence type="ECO:0000313" key="3">
    <source>
        <dbReference type="EMBL" id="OAP55344.1"/>
    </source>
</evidence>
<dbReference type="AlphaFoldDB" id="A0A178Z6E7"/>
<feature type="transmembrane region" description="Helical" evidence="2">
    <location>
        <begin position="145"/>
        <end position="162"/>
    </location>
</feature>
<keyword evidence="2" id="KW-1133">Transmembrane helix</keyword>
<feature type="compositionally biased region" description="Basic residues" evidence="1">
    <location>
        <begin position="85"/>
        <end position="96"/>
    </location>
</feature>
<name>A0A178Z6E7_9EURO</name>
<dbReference type="Gene3D" id="3.30.1360.180">
    <property type="match status" value="1"/>
</dbReference>
<dbReference type="PANTHER" id="PTHR10151">
    <property type="entry name" value="ECTONUCLEOTIDE PYROPHOSPHATASE/PHOSPHODIESTERASE"/>
    <property type="match status" value="1"/>
</dbReference>
<dbReference type="GO" id="GO:0017111">
    <property type="term" value="F:ribonucleoside triphosphate phosphatase activity"/>
    <property type="evidence" value="ECO:0007669"/>
    <property type="project" value="TreeGrafter"/>
</dbReference>
<dbReference type="InterPro" id="IPR017850">
    <property type="entry name" value="Alkaline_phosphatase_core_sf"/>
</dbReference>
<evidence type="ECO:0008006" key="5">
    <source>
        <dbReference type="Google" id="ProtNLM"/>
    </source>
</evidence>
<dbReference type="GO" id="GO:0047429">
    <property type="term" value="F:nucleoside triphosphate diphosphatase activity"/>
    <property type="evidence" value="ECO:0007669"/>
    <property type="project" value="TreeGrafter"/>
</dbReference>
<dbReference type="FunFam" id="3.30.1360.180:FF:000003">
    <property type="entry name" value="Type I phosphodiesterase/nucleotide pyrophosphatase family protein"/>
    <property type="match status" value="1"/>
</dbReference>
<feature type="compositionally biased region" description="Basic and acidic residues" evidence="1">
    <location>
        <begin position="97"/>
        <end position="112"/>
    </location>
</feature>
<dbReference type="RefSeq" id="XP_018688711.1">
    <property type="nucleotide sequence ID" value="XM_018841823.1"/>
</dbReference>
<evidence type="ECO:0000256" key="2">
    <source>
        <dbReference type="SAM" id="Phobius"/>
    </source>
</evidence>
<dbReference type="InterPro" id="IPR002591">
    <property type="entry name" value="Phosphodiest/P_Trfase"/>
</dbReference>
<keyword evidence="4" id="KW-1185">Reference proteome</keyword>
<dbReference type="CDD" id="cd16018">
    <property type="entry name" value="Enpp"/>
    <property type="match status" value="1"/>
</dbReference>
<gene>
    <name evidence="3" type="ORF">AYL99_10317</name>
</gene>
<feature type="compositionally biased region" description="Acidic residues" evidence="1">
    <location>
        <begin position="628"/>
        <end position="640"/>
    </location>
</feature>
<dbReference type="GeneID" id="30014485"/>
<reference evidence="3 4" key="1">
    <citation type="submission" date="2016-04" db="EMBL/GenBank/DDBJ databases">
        <title>Draft genome of Fonsecaea erecta CBS 125763.</title>
        <authorList>
            <person name="Weiss V.A."/>
            <person name="Vicente V.A."/>
            <person name="Raittz R.T."/>
            <person name="Moreno L.F."/>
            <person name="De Souza E.M."/>
            <person name="Pedrosa F.O."/>
            <person name="Steffens M.B."/>
            <person name="Faoro H."/>
            <person name="Tadra-Sfeir M.Z."/>
            <person name="Najafzadeh M.J."/>
            <person name="Felipe M.S."/>
            <person name="Teixeira M."/>
            <person name="Sun J."/>
            <person name="Xi L."/>
            <person name="Gomes R."/>
            <person name="De Azevedo C.M."/>
            <person name="Salgado C.G."/>
            <person name="Da Silva M.B."/>
            <person name="Nascimento M.F."/>
            <person name="Queiroz-Telles F."/>
            <person name="Attili D.S."/>
            <person name="Gorbushina A."/>
        </authorList>
    </citation>
    <scope>NUCLEOTIDE SEQUENCE [LARGE SCALE GENOMIC DNA]</scope>
    <source>
        <strain evidence="3 4">CBS 125763</strain>
    </source>
</reference>
<feature type="compositionally biased region" description="Polar residues" evidence="1">
    <location>
        <begin position="113"/>
        <end position="122"/>
    </location>
</feature>
<organism evidence="3 4">
    <name type="scientific">Fonsecaea erecta</name>
    <dbReference type="NCBI Taxonomy" id="1367422"/>
    <lineage>
        <taxon>Eukaryota</taxon>
        <taxon>Fungi</taxon>
        <taxon>Dikarya</taxon>
        <taxon>Ascomycota</taxon>
        <taxon>Pezizomycotina</taxon>
        <taxon>Eurotiomycetes</taxon>
        <taxon>Chaetothyriomycetidae</taxon>
        <taxon>Chaetothyriales</taxon>
        <taxon>Herpotrichiellaceae</taxon>
        <taxon>Fonsecaea</taxon>
    </lineage>
</organism>
<feature type="region of interest" description="Disordered" evidence="1">
    <location>
        <begin position="19"/>
        <end position="135"/>
    </location>
</feature>
<proteinExistence type="predicted"/>
<dbReference type="GO" id="GO:0009141">
    <property type="term" value="P:nucleoside triphosphate metabolic process"/>
    <property type="evidence" value="ECO:0007669"/>
    <property type="project" value="TreeGrafter"/>
</dbReference>
<dbReference type="Proteomes" id="UP000078343">
    <property type="component" value="Unassembled WGS sequence"/>
</dbReference>
<dbReference type="Pfam" id="PF01663">
    <property type="entry name" value="Phosphodiest"/>
    <property type="match status" value="1"/>
</dbReference>
<feature type="compositionally biased region" description="Basic and acidic residues" evidence="1">
    <location>
        <begin position="35"/>
        <end position="65"/>
    </location>
</feature>
<evidence type="ECO:0000313" key="4">
    <source>
        <dbReference type="Proteomes" id="UP000078343"/>
    </source>
</evidence>
<dbReference type="Gene3D" id="3.40.720.10">
    <property type="entry name" value="Alkaline Phosphatase, subunit A"/>
    <property type="match status" value="1"/>
</dbReference>
<dbReference type="OrthoDB" id="415411at2759"/>
<evidence type="ECO:0000256" key="1">
    <source>
        <dbReference type="SAM" id="MobiDB-lite"/>
    </source>
</evidence>
<feature type="compositionally biased region" description="Basic and acidic residues" evidence="1">
    <location>
        <begin position="126"/>
        <end position="135"/>
    </location>
</feature>
<dbReference type="SUPFAM" id="SSF53649">
    <property type="entry name" value="Alkaline phosphatase-like"/>
    <property type="match status" value="1"/>
</dbReference>
<keyword evidence="2" id="KW-0812">Transmembrane</keyword>
<dbReference type="PANTHER" id="PTHR10151:SF120">
    <property type="entry name" value="BIS(5'-ADENOSYL)-TRIPHOSPHATASE"/>
    <property type="match status" value="1"/>
</dbReference>
<dbReference type="STRING" id="1367422.A0A178Z6E7"/>
<comment type="caution">
    <text evidence="3">The sequence shown here is derived from an EMBL/GenBank/DDBJ whole genome shotgun (WGS) entry which is preliminary data.</text>
</comment>
<keyword evidence="2" id="KW-0472">Membrane</keyword>
<accession>A0A178Z6E7</accession>
<dbReference type="EMBL" id="LVYI01000011">
    <property type="protein sequence ID" value="OAP55344.1"/>
    <property type="molecule type" value="Genomic_DNA"/>
</dbReference>
<sequence length="706" mass="79200">MARERDGLLFEKHYDEDAAIVPSDSGSDTEVEFDGASHVKESDRDILNETEEHEKLLHKPSRLETTRAAFGFRKEKKSGGSNAAKARRHRRRKSRRSGSESDDKMFEMESGFKDSSSQSSTDTEFEDTKWDRDAPRKSHRGRLSIIYLAIVALFVALLFGAYKVSTKKHSLTPTVHRLTRYNNGTHNFRPTTILISLDGFRADFLNRDITPALNAFIASGVSPKYMLPSFPSVTFPNHFTLVTGLYPESHGVVGNQFWDPALEEEFWYTNVEVSMQPKWWNGEPLWVTAEHQGVRTAIHMWPGSEAHIPDVEPTYLDKYNESEALSRKVDRLLRWLDLPGDDDGDAAGQADLRPQFIAAYVPNVDADGHLYGPNSTEIRATIADVDSMLTLLVEGLLARNLTEIVNLVIVSDHGMATTSTNRLIQLDDLMDMSLIDHIDGWPLRGLRLKNPARDVPILYEQLSQEAAKSGGFDVYTLETMPERYHFTQNDRIAPLWIVPKTGWAVVEKSDFDVAEALSTGEEYAPKGLHGYDHEHPLMRAIFVARGPAFPHAPNSRVPVFQNIEVYNIVCDSLGIVPQPNNGTLRLPLQTEGLHSEDDKPGSEVVADPVDEDKNQDGEPSEIIAHPVDEEEHQEEEEAPDVEPGSPIDAPPDSEKEDETTPDEGPGAKKGSWWNFLHEELEKAKQWAKEFVESIKGNRKGEGDPPV</sequence>
<protein>
    <recommendedName>
        <fullName evidence="5">Ectonucleotide pyrophosphatase/phosphodiesterase family member 1/3</fullName>
    </recommendedName>
</protein>
<feature type="region of interest" description="Disordered" evidence="1">
    <location>
        <begin position="592"/>
        <end position="673"/>
    </location>
</feature>